<feature type="compositionally biased region" description="Gly residues" evidence="1">
    <location>
        <begin position="468"/>
        <end position="477"/>
    </location>
</feature>
<evidence type="ECO:0000256" key="1">
    <source>
        <dbReference type="SAM" id="MobiDB-lite"/>
    </source>
</evidence>
<evidence type="ECO:0000313" key="2">
    <source>
        <dbReference type="EMBL" id="KAG5180354.1"/>
    </source>
</evidence>
<feature type="region of interest" description="Disordered" evidence="1">
    <location>
        <begin position="139"/>
        <end position="189"/>
    </location>
</feature>
<dbReference type="Proteomes" id="UP000664859">
    <property type="component" value="Unassembled WGS sequence"/>
</dbReference>
<name>A0A836CC69_9STRA</name>
<comment type="caution">
    <text evidence="2">The sequence shown here is derived from an EMBL/GenBank/DDBJ whole genome shotgun (WGS) entry which is preliminary data.</text>
</comment>
<evidence type="ECO:0000313" key="3">
    <source>
        <dbReference type="Proteomes" id="UP000664859"/>
    </source>
</evidence>
<gene>
    <name evidence="2" type="ORF">JKP88DRAFT_324476</name>
</gene>
<dbReference type="PANTHER" id="PTHR35580:SF1">
    <property type="entry name" value="PHYTASE-LIKE DOMAIN-CONTAINING PROTEIN"/>
    <property type="match status" value="1"/>
</dbReference>
<reference evidence="2" key="1">
    <citation type="submission" date="2021-02" db="EMBL/GenBank/DDBJ databases">
        <title>First Annotated Genome of the Yellow-green Alga Tribonema minus.</title>
        <authorList>
            <person name="Mahan K.M."/>
        </authorList>
    </citation>
    <scope>NUCLEOTIDE SEQUENCE</scope>
    <source>
        <strain evidence="2">UTEX B ZZ1240</strain>
    </source>
</reference>
<accession>A0A836CC69</accession>
<keyword evidence="3" id="KW-1185">Reference proteome</keyword>
<feature type="compositionally biased region" description="Low complexity" evidence="1">
    <location>
        <begin position="149"/>
        <end position="177"/>
    </location>
</feature>
<dbReference type="AlphaFoldDB" id="A0A836CC69"/>
<dbReference type="PANTHER" id="PTHR35580">
    <property type="entry name" value="CELL SURFACE GLYCOPROTEIN (S-LAYER PROTEIN)-LIKE PROTEIN"/>
    <property type="match status" value="1"/>
</dbReference>
<organism evidence="2 3">
    <name type="scientific">Tribonema minus</name>
    <dbReference type="NCBI Taxonomy" id="303371"/>
    <lineage>
        <taxon>Eukaryota</taxon>
        <taxon>Sar</taxon>
        <taxon>Stramenopiles</taxon>
        <taxon>Ochrophyta</taxon>
        <taxon>PX clade</taxon>
        <taxon>Xanthophyceae</taxon>
        <taxon>Tribonematales</taxon>
        <taxon>Tribonemataceae</taxon>
        <taxon>Tribonema</taxon>
    </lineage>
</organism>
<dbReference type="EMBL" id="JAFCMP010000401">
    <property type="protein sequence ID" value="KAG5180354.1"/>
    <property type="molecule type" value="Genomic_DNA"/>
</dbReference>
<feature type="compositionally biased region" description="Gly residues" evidence="1">
    <location>
        <begin position="766"/>
        <end position="781"/>
    </location>
</feature>
<dbReference type="SUPFAM" id="SSF63829">
    <property type="entry name" value="Calcium-dependent phosphotriesterase"/>
    <property type="match status" value="1"/>
</dbReference>
<sequence>MSRAHHSTSRPPVSASELWAIQLGLSLGHDKFVTACGESIDLGAYGRTNVEGELLDRIRQLEDEVRECRTSQGVLADRLVEKAAEAKHLKFALEVEKERCNELRAMAPKAALSDTQDRAVRAQERRKRLQAERLMSAYKGCEQPPSPSPLLQQQRRQQTEASSAAPLSPQQQQQRAPRYGHRSSAHDDSMATHVEAWRAECDVTVRTDDGEDEHCCSELSALHDSVLEAEPLRVSMAAAPCEGGGLATLALPKRCASPTLSTPIGWSLDDDVEVVGLRIDSHGDALIGGHSSFRGKTHNVDAFALKLNGTTGGTVWDTWAGVDEAPDWALSAAVDAGGDFYLSGNTRGSLYAEGQGSHDLFITKFAGADGAMQWGYQSGTAYEDSADALAIGPDGNAVLCGSVRLAPPGGQRAFCSKFAGGSGGSSGVGAPLWSAQLPPLLREARRRRGAAAAADAADAALTVTGSSSSGGGSGSGGDSHELSGAAAVVPHEGALAAAVDPASGDVFVGGFAAGGWSLARLRGGDGAVLWRVGGGGAPLAAVNALAVDPSGDIIAGGYMSGGGGTGAALLGSGGGFRGSTDATVFKAEGASGRVLWSWRLGDGDKNNYVNGVGVDQRGGVYACGQAGGRAGGLGGERRAGGAGSQAFVAGLSGDVGQLVWLETFGTPIHEDAATAIAVDTNGTTLYVTGTTTGALFGSAGGEHDAWAARVPLPPNGTLVAAAAAQQARAAGADSVTSHTAAELALFMAAALVVLVLLSAGTLQQRRGGGGGSGADGGGGGASPPEALGRTASDLELASLLRRRGSS</sequence>
<feature type="region of interest" description="Disordered" evidence="1">
    <location>
        <begin position="765"/>
        <end position="793"/>
    </location>
</feature>
<dbReference type="InterPro" id="IPR052918">
    <property type="entry name" value="Motility_Chemotaxis_Reg"/>
</dbReference>
<protein>
    <submittedName>
        <fullName evidence="2">Uncharacterized protein</fullName>
    </submittedName>
</protein>
<proteinExistence type="predicted"/>
<feature type="region of interest" description="Disordered" evidence="1">
    <location>
        <begin position="463"/>
        <end position="482"/>
    </location>
</feature>